<protein>
    <submittedName>
        <fullName evidence="8">ABC-2 type transporter</fullName>
    </submittedName>
</protein>
<dbReference type="STRING" id="326427.Cagg_0520"/>
<dbReference type="Pfam" id="PF12698">
    <property type="entry name" value="ABC2_membrane_3"/>
    <property type="match status" value="1"/>
</dbReference>
<dbReference type="eggNOG" id="COG0842">
    <property type="taxonomic scope" value="Bacteria"/>
</dbReference>
<evidence type="ECO:0000259" key="7">
    <source>
        <dbReference type="Pfam" id="PF12698"/>
    </source>
</evidence>
<dbReference type="RefSeq" id="WP_012615825.1">
    <property type="nucleotide sequence ID" value="NC_011831.1"/>
</dbReference>
<dbReference type="OrthoDB" id="146624at2"/>
<keyword evidence="3 6" id="KW-0812">Transmembrane</keyword>
<accession>B8G3S6</accession>
<dbReference type="EMBL" id="CP001337">
    <property type="protein sequence ID" value="ACL23459.1"/>
    <property type="molecule type" value="Genomic_DNA"/>
</dbReference>
<evidence type="ECO:0000256" key="3">
    <source>
        <dbReference type="ARBA" id="ARBA00022692"/>
    </source>
</evidence>
<keyword evidence="4 6" id="KW-1133">Transmembrane helix</keyword>
<proteinExistence type="predicted"/>
<feature type="transmembrane region" description="Helical" evidence="6">
    <location>
        <begin position="270"/>
        <end position="290"/>
    </location>
</feature>
<feature type="transmembrane region" description="Helical" evidence="6">
    <location>
        <begin position="166"/>
        <end position="189"/>
    </location>
</feature>
<dbReference type="AlphaFoldDB" id="B8G3S6"/>
<dbReference type="InterPro" id="IPR013525">
    <property type="entry name" value="ABC2_TM"/>
</dbReference>
<keyword evidence="9" id="KW-1185">Reference proteome</keyword>
<sequence>MSLRRILALLSREVVQGPKNFIFIFTIVVPLGLSLALGLIFGTFFSGKPRLGIVAADQSRLIQLAEAVPGLIVRHYSTEAELRDATARGAVDVGVVIPVGFDQQLAHNATSDLTVFVWGESLLRDRILIGTALADWLRILAGHEPPVTIKTTLLGANNTLTWQQRLLPLLVLMTVVFGSLMLPASSLVSEKQHRTLTALLVTPATRGEIYIAKGVFGVGLSVVMAVLVLALNGAWSDQIGLVLLVLFLGAVLSAEFGILIGALVRDINSLFATVKALGLVLYAPALIALFPELPQWIAQIFPTFYMVDPVIALVQRGATFPDIAGRLVVLVGMIVGVAVALRFVRERSA</sequence>
<reference evidence="8" key="1">
    <citation type="submission" date="2008-12" db="EMBL/GenBank/DDBJ databases">
        <title>Complete sequence of Chloroflexus aggregans DSM 9485.</title>
        <authorList>
            <consortium name="US DOE Joint Genome Institute"/>
            <person name="Lucas S."/>
            <person name="Copeland A."/>
            <person name="Lapidus A."/>
            <person name="Glavina del Rio T."/>
            <person name="Dalin E."/>
            <person name="Tice H."/>
            <person name="Pitluck S."/>
            <person name="Foster B."/>
            <person name="Larimer F."/>
            <person name="Land M."/>
            <person name="Hauser L."/>
            <person name="Kyrpides N."/>
            <person name="Mikhailova N."/>
            <person name="Bryant D."/>
            <person name="Richardson P."/>
        </authorList>
    </citation>
    <scope>NUCLEOTIDE SEQUENCE</scope>
    <source>
        <strain evidence="8">DSM 9485</strain>
    </source>
</reference>
<feature type="domain" description="ABC-2 type transporter transmembrane" evidence="7">
    <location>
        <begin position="23"/>
        <end position="338"/>
    </location>
</feature>
<evidence type="ECO:0000256" key="4">
    <source>
        <dbReference type="ARBA" id="ARBA00022989"/>
    </source>
</evidence>
<name>B8G3S6_CHLAD</name>
<feature type="transmembrane region" description="Helical" evidence="6">
    <location>
        <begin position="327"/>
        <end position="344"/>
    </location>
</feature>
<dbReference type="Proteomes" id="UP000002508">
    <property type="component" value="Chromosome"/>
</dbReference>
<feature type="transmembrane region" description="Helical" evidence="6">
    <location>
        <begin position="21"/>
        <end position="45"/>
    </location>
</feature>
<evidence type="ECO:0000256" key="6">
    <source>
        <dbReference type="SAM" id="Phobius"/>
    </source>
</evidence>
<dbReference type="GO" id="GO:0005886">
    <property type="term" value="C:plasma membrane"/>
    <property type="evidence" value="ECO:0007669"/>
    <property type="project" value="UniProtKB-SubCell"/>
</dbReference>
<evidence type="ECO:0000256" key="2">
    <source>
        <dbReference type="ARBA" id="ARBA00022475"/>
    </source>
</evidence>
<dbReference type="PANTHER" id="PTHR30294:SF29">
    <property type="entry name" value="MULTIDRUG ABC TRANSPORTER PERMEASE YBHS-RELATED"/>
    <property type="match status" value="1"/>
</dbReference>
<evidence type="ECO:0000256" key="5">
    <source>
        <dbReference type="ARBA" id="ARBA00023136"/>
    </source>
</evidence>
<feature type="transmembrane region" description="Helical" evidence="6">
    <location>
        <begin position="241"/>
        <end position="263"/>
    </location>
</feature>
<feature type="transmembrane region" description="Helical" evidence="6">
    <location>
        <begin position="210"/>
        <end position="235"/>
    </location>
</feature>
<dbReference type="PANTHER" id="PTHR30294">
    <property type="entry name" value="MEMBRANE COMPONENT OF ABC TRANSPORTER YHHJ-RELATED"/>
    <property type="match status" value="1"/>
</dbReference>
<evidence type="ECO:0000313" key="9">
    <source>
        <dbReference type="Proteomes" id="UP000002508"/>
    </source>
</evidence>
<dbReference type="InterPro" id="IPR051449">
    <property type="entry name" value="ABC-2_transporter_component"/>
</dbReference>
<keyword evidence="5 6" id="KW-0472">Membrane</keyword>
<dbReference type="GO" id="GO:0140359">
    <property type="term" value="F:ABC-type transporter activity"/>
    <property type="evidence" value="ECO:0007669"/>
    <property type="project" value="InterPro"/>
</dbReference>
<dbReference type="HOGENOM" id="CLU_793879_0_0_0"/>
<evidence type="ECO:0000313" key="8">
    <source>
        <dbReference type="EMBL" id="ACL23459.1"/>
    </source>
</evidence>
<dbReference type="KEGG" id="cag:Cagg_0520"/>
<keyword evidence="2" id="KW-1003">Cell membrane</keyword>
<comment type="subcellular location">
    <subcellularLocation>
        <location evidence="1">Cell membrane</location>
        <topology evidence="1">Multi-pass membrane protein</topology>
    </subcellularLocation>
</comment>
<gene>
    <name evidence="8" type="ordered locus">Cagg_0520</name>
</gene>
<evidence type="ECO:0000256" key="1">
    <source>
        <dbReference type="ARBA" id="ARBA00004651"/>
    </source>
</evidence>
<organism evidence="8 9">
    <name type="scientific">Chloroflexus aggregans (strain MD-66 / DSM 9485)</name>
    <dbReference type="NCBI Taxonomy" id="326427"/>
    <lineage>
        <taxon>Bacteria</taxon>
        <taxon>Bacillati</taxon>
        <taxon>Chloroflexota</taxon>
        <taxon>Chloroflexia</taxon>
        <taxon>Chloroflexales</taxon>
        <taxon>Chloroflexineae</taxon>
        <taxon>Chloroflexaceae</taxon>
        <taxon>Chloroflexus</taxon>
    </lineage>
</organism>